<evidence type="ECO:0000256" key="4">
    <source>
        <dbReference type="ARBA" id="ARBA00022801"/>
    </source>
</evidence>
<dbReference type="PANTHER" id="PTHR34137:SF1">
    <property type="entry name" value="EXODEOXYRIBONUCLEASE 7 SMALL SUBUNIT"/>
    <property type="match status" value="1"/>
</dbReference>
<dbReference type="Gene3D" id="1.10.287.1040">
    <property type="entry name" value="Exonuclease VII, small subunit"/>
    <property type="match status" value="1"/>
</dbReference>
<dbReference type="EC" id="3.1.11.6" evidence="6"/>
<dbReference type="GO" id="GO:0006308">
    <property type="term" value="P:DNA catabolic process"/>
    <property type="evidence" value="ECO:0007669"/>
    <property type="project" value="UniProtKB-UniRule"/>
</dbReference>
<keyword evidence="4 6" id="KW-0378">Hydrolase</keyword>
<protein>
    <recommendedName>
        <fullName evidence="6">Exodeoxyribonuclease 7 small subunit</fullName>
        <ecNumber evidence="6">3.1.11.6</ecNumber>
    </recommendedName>
    <alternativeName>
        <fullName evidence="6">Exodeoxyribonuclease VII small subunit</fullName>
        <shortName evidence="6">Exonuclease VII small subunit</shortName>
    </alternativeName>
</protein>
<keyword evidence="5 6" id="KW-0269">Exonuclease</keyword>
<dbReference type="NCBIfam" id="NF002140">
    <property type="entry name" value="PRK00977.1-4"/>
    <property type="match status" value="1"/>
</dbReference>
<comment type="subcellular location">
    <subcellularLocation>
        <location evidence="6">Cytoplasm</location>
    </subcellularLocation>
</comment>
<evidence type="ECO:0000313" key="7">
    <source>
        <dbReference type="EMBL" id="AQS52160.1"/>
    </source>
</evidence>
<comment type="function">
    <text evidence="6">Bidirectionally degrades single-stranded DNA into large acid-insoluble oligonucleotides, which are then degraded further into small acid-soluble oligonucleotides.</text>
</comment>
<dbReference type="HAMAP" id="MF_00337">
    <property type="entry name" value="Exonuc_7_S"/>
    <property type="match status" value="1"/>
</dbReference>
<comment type="catalytic activity">
    <reaction evidence="6">
        <text>Exonucleolytic cleavage in either 5'- to 3'- or 3'- to 5'-direction to yield nucleoside 5'-phosphates.</text>
        <dbReference type="EC" id="3.1.11.6"/>
    </reaction>
</comment>
<dbReference type="SUPFAM" id="SSF116842">
    <property type="entry name" value="XseB-like"/>
    <property type="match status" value="1"/>
</dbReference>
<keyword evidence="2 6" id="KW-0963">Cytoplasm</keyword>
<dbReference type="GO" id="GO:0009318">
    <property type="term" value="C:exodeoxyribonuclease VII complex"/>
    <property type="evidence" value="ECO:0007669"/>
    <property type="project" value="UniProtKB-UniRule"/>
</dbReference>
<sequence>MSEHDISGSLPDDFEEALAALEHLVSQMERGDLPLEQSLVAYEKGVKLAQICQQRLDKVEQQVQVLQGQLMRPLTEIPTDQD</sequence>
<evidence type="ECO:0000256" key="3">
    <source>
        <dbReference type="ARBA" id="ARBA00022722"/>
    </source>
</evidence>
<dbReference type="GO" id="GO:0005829">
    <property type="term" value="C:cytosol"/>
    <property type="evidence" value="ECO:0007669"/>
    <property type="project" value="TreeGrafter"/>
</dbReference>
<dbReference type="KEGG" id="phn:PAEH1_12595"/>
<evidence type="ECO:0000313" key="8">
    <source>
        <dbReference type="Proteomes" id="UP000189369"/>
    </source>
</evidence>
<reference evidence="7 8" key="1">
    <citation type="submission" date="2017-01" db="EMBL/GenBank/DDBJ databases">
        <title>Complete Genome Sequence of Paenalcaligenes hominis, Isolated from a paraplegic Patient with neurogenic bladder.</title>
        <authorList>
            <person name="Mukhopadhyay R."/>
            <person name="Joaquin J."/>
            <person name="Hogue R."/>
            <person name="Kilaru A."/>
            <person name="Jospin G."/>
            <person name="Mars K."/>
            <person name="Eisen J.A."/>
            <person name="Chaturvedi V."/>
        </authorList>
    </citation>
    <scope>NUCLEOTIDE SEQUENCE [LARGE SCALE GENOMIC DNA]</scope>
    <source>
        <strain evidence="7 8">15S00501</strain>
    </source>
</reference>
<dbReference type="NCBIfam" id="TIGR01280">
    <property type="entry name" value="xseB"/>
    <property type="match status" value="1"/>
</dbReference>
<dbReference type="NCBIfam" id="NF002141">
    <property type="entry name" value="PRK00977.1-5"/>
    <property type="match status" value="1"/>
</dbReference>
<dbReference type="STRING" id="643674.PAEH1_12595"/>
<dbReference type="AlphaFoldDB" id="A0A1U9K289"/>
<dbReference type="InterPro" id="IPR037004">
    <property type="entry name" value="Exonuc_VII_ssu_sf"/>
</dbReference>
<proteinExistence type="inferred from homology"/>
<dbReference type="InterPro" id="IPR003761">
    <property type="entry name" value="Exonuc_VII_S"/>
</dbReference>
<organism evidence="7 8">
    <name type="scientific">Paenalcaligenes hominis</name>
    <dbReference type="NCBI Taxonomy" id="643674"/>
    <lineage>
        <taxon>Bacteria</taxon>
        <taxon>Pseudomonadati</taxon>
        <taxon>Pseudomonadota</taxon>
        <taxon>Betaproteobacteria</taxon>
        <taxon>Burkholderiales</taxon>
        <taxon>Alcaligenaceae</taxon>
        <taxon>Paenalcaligenes</taxon>
    </lineage>
</organism>
<gene>
    <name evidence="6" type="primary">xseB</name>
    <name evidence="7" type="ORF">PAEH1_12595</name>
</gene>
<dbReference type="Proteomes" id="UP000189369">
    <property type="component" value="Chromosome"/>
</dbReference>
<dbReference type="EMBL" id="CP019697">
    <property type="protein sequence ID" value="AQS52160.1"/>
    <property type="molecule type" value="Genomic_DNA"/>
</dbReference>
<comment type="subunit">
    <text evidence="6">Heterooligomer composed of large and small subunits.</text>
</comment>
<comment type="similarity">
    <text evidence="1 6">Belongs to the XseB family.</text>
</comment>
<dbReference type="GO" id="GO:0008855">
    <property type="term" value="F:exodeoxyribonuclease VII activity"/>
    <property type="evidence" value="ECO:0007669"/>
    <property type="project" value="UniProtKB-UniRule"/>
</dbReference>
<accession>A0A1U9K289</accession>
<dbReference type="PANTHER" id="PTHR34137">
    <property type="entry name" value="EXODEOXYRIBONUCLEASE 7 SMALL SUBUNIT"/>
    <property type="match status" value="1"/>
</dbReference>
<keyword evidence="3 6" id="KW-0540">Nuclease</keyword>
<evidence type="ECO:0000256" key="5">
    <source>
        <dbReference type="ARBA" id="ARBA00022839"/>
    </source>
</evidence>
<dbReference type="OrthoDB" id="287668at2"/>
<evidence type="ECO:0000256" key="2">
    <source>
        <dbReference type="ARBA" id="ARBA00022490"/>
    </source>
</evidence>
<evidence type="ECO:0000256" key="6">
    <source>
        <dbReference type="HAMAP-Rule" id="MF_00337"/>
    </source>
</evidence>
<dbReference type="Pfam" id="PF02609">
    <property type="entry name" value="Exonuc_VII_S"/>
    <property type="match status" value="1"/>
</dbReference>
<evidence type="ECO:0000256" key="1">
    <source>
        <dbReference type="ARBA" id="ARBA00009998"/>
    </source>
</evidence>
<name>A0A1U9K289_9BURK</name>